<evidence type="ECO:0000313" key="7">
    <source>
        <dbReference type="EMBL" id="AOO64915.1"/>
    </source>
</evidence>
<evidence type="ECO:0000256" key="5">
    <source>
        <dbReference type="HAMAP-Rule" id="MF_00651"/>
    </source>
</evidence>
<dbReference type="PATRIC" id="fig|1193502.14.peg.1151"/>
<dbReference type="SUPFAM" id="SSF53098">
    <property type="entry name" value="Ribonuclease H-like"/>
    <property type="match status" value="1"/>
</dbReference>
<feature type="domain" description="YqgF/RNase H-like" evidence="6">
    <location>
        <begin position="2"/>
        <end position="98"/>
    </location>
</feature>
<keyword evidence="2 5" id="KW-0690">Ribosome biogenesis</keyword>
<dbReference type="GO" id="GO:0016788">
    <property type="term" value="F:hydrolase activity, acting on ester bonds"/>
    <property type="evidence" value="ECO:0007669"/>
    <property type="project" value="UniProtKB-UniRule"/>
</dbReference>
<dbReference type="InterPro" id="IPR006641">
    <property type="entry name" value="YqgF/RNaseH-like_dom"/>
</dbReference>
<keyword evidence="1 5" id="KW-0963">Cytoplasm</keyword>
<name>A0A1D7TIR8_9BACT</name>
<comment type="function">
    <text evidence="5">Could be a nuclease involved in processing of the 5'-end of pre-16S rRNA.</text>
</comment>
<evidence type="ECO:0000256" key="1">
    <source>
        <dbReference type="ARBA" id="ARBA00022490"/>
    </source>
</evidence>
<dbReference type="GO" id="GO:0000967">
    <property type="term" value="P:rRNA 5'-end processing"/>
    <property type="evidence" value="ECO:0007669"/>
    <property type="project" value="UniProtKB-UniRule"/>
</dbReference>
<dbReference type="Gene3D" id="3.30.420.140">
    <property type="entry name" value="YqgF/RNase H-like domain"/>
    <property type="match status" value="1"/>
</dbReference>
<evidence type="ECO:0000259" key="6">
    <source>
        <dbReference type="SMART" id="SM00732"/>
    </source>
</evidence>
<dbReference type="HAMAP" id="MF_00651">
    <property type="entry name" value="Nuclease_YqgF"/>
    <property type="match status" value="1"/>
</dbReference>
<evidence type="ECO:0000256" key="4">
    <source>
        <dbReference type="ARBA" id="ARBA00022801"/>
    </source>
</evidence>
<evidence type="ECO:0000313" key="8">
    <source>
        <dbReference type="Proteomes" id="UP000094609"/>
    </source>
</evidence>
<comment type="subcellular location">
    <subcellularLocation>
        <location evidence="5">Cytoplasm</location>
    </subcellularLocation>
</comment>
<organism evidence="7 8">
    <name type="scientific">Sulfurospirillum halorespirans DSM 13726</name>
    <dbReference type="NCBI Taxonomy" id="1193502"/>
    <lineage>
        <taxon>Bacteria</taxon>
        <taxon>Pseudomonadati</taxon>
        <taxon>Campylobacterota</taxon>
        <taxon>Epsilonproteobacteria</taxon>
        <taxon>Campylobacterales</taxon>
        <taxon>Sulfurospirillaceae</taxon>
        <taxon>Sulfurospirillum</taxon>
    </lineage>
</organism>
<dbReference type="NCBIfam" id="NF001026">
    <property type="entry name" value="PRK00109.2-2"/>
    <property type="match status" value="1"/>
</dbReference>
<accession>A0A1D7TIR8</accession>
<dbReference type="NCBIfam" id="TIGR00250">
    <property type="entry name" value="RNAse_H_YqgF"/>
    <property type="match status" value="1"/>
</dbReference>
<dbReference type="InterPro" id="IPR012337">
    <property type="entry name" value="RNaseH-like_sf"/>
</dbReference>
<comment type="similarity">
    <text evidence="5">Belongs to the YqgF HJR family.</text>
</comment>
<dbReference type="InterPro" id="IPR037027">
    <property type="entry name" value="YqgF/RNaseH-like_dom_sf"/>
</dbReference>
<dbReference type="EC" id="3.1.-.-" evidence="5"/>
<reference evidence="8" key="1">
    <citation type="submission" date="2016-08" db="EMBL/GenBank/DDBJ databases">
        <title>Complete genome sequence of the organohalide-respiring Epsilonproteobacterium Sulfurospirillum halorespirans.</title>
        <authorList>
            <person name="Goris T."/>
            <person name="Zimmermann J."/>
            <person name="Schenz B."/>
            <person name="Lemos M."/>
            <person name="Hackermueller J."/>
            <person name="Diekert G."/>
        </authorList>
    </citation>
    <scope>NUCLEOTIDE SEQUENCE [LARGE SCALE GENOMIC DNA]</scope>
    <source>
        <strain>DSM 13726</strain>
        <strain evidence="8">PCE-M2</strain>
    </source>
</reference>
<evidence type="ECO:0000256" key="3">
    <source>
        <dbReference type="ARBA" id="ARBA00022722"/>
    </source>
</evidence>
<dbReference type="InterPro" id="IPR005227">
    <property type="entry name" value="YqgF"/>
</dbReference>
<dbReference type="GO" id="GO:0004518">
    <property type="term" value="F:nuclease activity"/>
    <property type="evidence" value="ECO:0007669"/>
    <property type="project" value="UniProtKB-KW"/>
</dbReference>
<gene>
    <name evidence="7" type="ORF">SHALO_1135</name>
</gene>
<keyword evidence="3 5" id="KW-0540">Nuclease</keyword>
<dbReference type="GO" id="GO:0005829">
    <property type="term" value="C:cytosol"/>
    <property type="evidence" value="ECO:0007669"/>
    <property type="project" value="TreeGrafter"/>
</dbReference>
<dbReference type="PANTHER" id="PTHR33317">
    <property type="entry name" value="POLYNUCLEOTIDYL TRANSFERASE, RIBONUCLEASE H-LIKE SUPERFAMILY PROTEIN"/>
    <property type="match status" value="1"/>
</dbReference>
<dbReference type="KEGG" id="shal:SHALO_1135"/>
<dbReference type="PANTHER" id="PTHR33317:SF4">
    <property type="entry name" value="POLYNUCLEOTIDYL TRANSFERASE, RIBONUCLEASE H-LIKE SUPERFAMILY PROTEIN"/>
    <property type="match status" value="1"/>
</dbReference>
<dbReference type="Pfam" id="PF03652">
    <property type="entry name" value="RuvX"/>
    <property type="match status" value="1"/>
</dbReference>
<dbReference type="AlphaFoldDB" id="A0A1D7TIR8"/>
<dbReference type="EMBL" id="CP017111">
    <property type="protein sequence ID" value="AOO64915.1"/>
    <property type="molecule type" value="Genomic_DNA"/>
</dbReference>
<dbReference type="Proteomes" id="UP000094609">
    <property type="component" value="Chromosome"/>
</dbReference>
<evidence type="ECO:0000256" key="2">
    <source>
        <dbReference type="ARBA" id="ARBA00022517"/>
    </source>
</evidence>
<sequence length="135" mass="15018">MKKMASIDIGLKRIGVALCLSLGIVSPQEAILRKNRDQAAHDVDAFLNEWNIELLVVGLPKGGSSSDEMERRIKHFVSLLKFSGEVVYQDEYGSSNEAKEMMQGVVRQKRDGRIDSMAAKVILERYLDALKASHG</sequence>
<dbReference type="STRING" id="1193502.SHALO_1135"/>
<proteinExistence type="inferred from homology"/>
<protein>
    <recommendedName>
        <fullName evidence="5">Putative pre-16S rRNA nuclease</fullName>
        <ecNumber evidence="5">3.1.-.-</ecNumber>
    </recommendedName>
</protein>
<keyword evidence="4 5" id="KW-0378">Hydrolase</keyword>
<keyword evidence="8" id="KW-1185">Reference proteome</keyword>
<dbReference type="CDD" id="cd16964">
    <property type="entry name" value="YqgF"/>
    <property type="match status" value="1"/>
</dbReference>
<dbReference type="SMART" id="SM00732">
    <property type="entry name" value="YqgFc"/>
    <property type="match status" value="1"/>
</dbReference>